<keyword evidence="1" id="KW-1133">Transmembrane helix</keyword>
<evidence type="ECO:0000256" key="1">
    <source>
        <dbReference type="SAM" id="Phobius"/>
    </source>
</evidence>
<name>A0AAE1SAL3_9SOLA</name>
<keyword evidence="1" id="KW-0472">Membrane</keyword>
<evidence type="ECO:0000313" key="3">
    <source>
        <dbReference type="Proteomes" id="UP001291623"/>
    </source>
</evidence>
<evidence type="ECO:0000313" key="2">
    <source>
        <dbReference type="EMBL" id="KAK4366540.1"/>
    </source>
</evidence>
<protein>
    <submittedName>
        <fullName evidence="2">Uncharacterized protein</fullName>
    </submittedName>
</protein>
<dbReference type="EMBL" id="JAVYJV010000007">
    <property type="protein sequence ID" value="KAK4366540.1"/>
    <property type="molecule type" value="Genomic_DNA"/>
</dbReference>
<keyword evidence="3" id="KW-1185">Reference proteome</keyword>
<feature type="transmembrane region" description="Helical" evidence="1">
    <location>
        <begin position="47"/>
        <end position="67"/>
    </location>
</feature>
<accession>A0AAE1SAL3</accession>
<sequence length="91" mass="10092">MNRPCVVDMNDMENGVASDSEEKAKAGTALFLIEVENKRAMKPFSNLIHSLLALDLYIAMSAAILAIEHSLARVKSSAFFKFSHWGSLEYV</sequence>
<comment type="caution">
    <text evidence="2">The sequence shown here is derived from an EMBL/GenBank/DDBJ whole genome shotgun (WGS) entry which is preliminary data.</text>
</comment>
<keyword evidence="1" id="KW-0812">Transmembrane</keyword>
<organism evidence="2 3">
    <name type="scientific">Anisodus tanguticus</name>
    <dbReference type="NCBI Taxonomy" id="243964"/>
    <lineage>
        <taxon>Eukaryota</taxon>
        <taxon>Viridiplantae</taxon>
        <taxon>Streptophyta</taxon>
        <taxon>Embryophyta</taxon>
        <taxon>Tracheophyta</taxon>
        <taxon>Spermatophyta</taxon>
        <taxon>Magnoliopsida</taxon>
        <taxon>eudicotyledons</taxon>
        <taxon>Gunneridae</taxon>
        <taxon>Pentapetalae</taxon>
        <taxon>asterids</taxon>
        <taxon>lamiids</taxon>
        <taxon>Solanales</taxon>
        <taxon>Solanaceae</taxon>
        <taxon>Solanoideae</taxon>
        <taxon>Hyoscyameae</taxon>
        <taxon>Anisodus</taxon>
    </lineage>
</organism>
<dbReference type="AlphaFoldDB" id="A0AAE1SAL3"/>
<reference evidence="2" key="1">
    <citation type="submission" date="2023-12" db="EMBL/GenBank/DDBJ databases">
        <title>Genome assembly of Anisodus tanguticus.</title>
        <authorList>
            <person name="Wang Y.-J."/>
        </authorList>
    </citation>
    <scope>NUCLEOTIDE SEQUENCE</scope>
    <source>
        <strain evidence="2">KB-2021</strain>
        <tissue evidence="2">Leaf</tissue>
    </source>
</reference>
<proteinExistence type="predicted"/>
<dbReference type="Proteomes" id="UP001291623">
    <property type="component" value="Unassembled WGS sequence"/>
</dbReference>
<gene>
    <name evidence="2" type="ORF">RND71_014420</name>
</gene>